<gene>
    <name evidence="1" type="ORF">LCGC14_2799320</name>
</gene>
<sequence length="62" mass="6936">MTREALRGPLLTRDTILERARQARAELEVSLLHEPQEFAVPGCENIADSGQICLICDERKDG</sequence>
<reference evidence="1" key="1">
    <citation type="journal article" date="2015" name="Nature">
        <title>Complex archaea that bridge the gap between prokaryotes and eukaryotes.</title>
        <authorList>
            <person name="Spang A."/>
            <person name="Saw J.H."/>
            <person name="Jorgensen S.L."/>
            <person name="Zaremba-Niedzwiedzka K."/>
            <person name="Martijn J."/>
            <person name="Lind A.E."/>
            <person name="van Eijk R."/>
            <person name="Schleper C."/>
            <person name="Guy L."/>
            <person name="Ettema T.J."/>
        </authorList>
    </citation>
    <scope>NUCLEOTIDE SEQUENCE</scope>
</reference>
<proteinExistence type="predicted"/>
<protein>
    <submittedName>
        <fullName evidence="1">Uncharacterized protein</fullName>
    </submittedName>
</protein>
<dbReference type="AlphaFoldDB" id="A0A0F9AWQ1"/>
<accession>A0A0F9AWQ1</accession>
<comment type="caution">
    <text evidence="1">The sequence shown here is derived from an EMBL/GenBank/DDBJ whole genome shotgun (WGS) entry which is preliminary data.</text>
</comment>
<organism evidence="1">
    <name type="scientific">marine sediment metagenome</name>
    <dbReference type="NCBI Taxonomy" id="412755"/>
    <lineage>
        <taxon>unclassified sequences</taxon>
        <taxon>metagenomes</taxon>
        <taxon>ecological metagenomes</taxon>
    </lineage>
</organism>
<name>A0A0F9AWQ1_9ZZZZ</name>
<evidence type="ECO:0000313" key="1">
    <source>
        <dbReference type="EMBL" id="KKK82844.1"/>
    </source>
</evidence>
<dbReference type="EMBL" id="LAZR01052486">
    <property type="protein sequence ID" value="KKK82844.1"/>
    <property type="molecule type" value="Genomic_DNA"/>
</dbReference>